<dbReference type="AlphaFoldDB" id="A0A932EQS9"/>
<name>A0A932EQS9_9BACT</name>
<proteinExistence type="predicted"/>
<sequence length="235" mass="26012">MSTQPTGAAAGHYMTLCGLPVTIHMNWPFHPAVAGSDFFVLHGRMSLAVGSGESSHLHAEIALQLTQVIKEALPSLDREHSEPAVVNAIRKDLDRKQLELVKSGKRQPVTVSSRHYNFKQNRLAFGTAPDDEIVAFIRRKVFWLSKLAGGQPGVHSEVRVAEPLDLLYLNTTAEHMLELAQRDLAAHGLITLAKGFAAPGEKLLSFAHQIEHELKESLHALEEKHRFEKEGATHF</sequence>
<accession>A0A932EQS9</accession>
<comment type="caution">
    <text evidence="1">The sequence shown here is derived from an EMBL/GenBank/DDBJ whole genome shotgun (WGS) entry which is preliminary data.</text>
</comment>
<gene>
    <name evidence="1" type="ORF">HYX28_05140</name>
</gene>
<evidence type="ECO:0000313" key="2">
    <source>
        <dbReference type="Proteomes" id="UP000779809"/>
    </source>
</evidence>
<protein>
    <submittedName>
        <fullName evidence="1">Uncharacterized protein</fullName>
    </submittedName>
</protein>
<reference evidence="1" key="1">
    <citation type="submission" date="2020-07" db="EMBL/GenBank/DDBJ databases">
        <title>Huge and variable diversity of episymbiotic CPR bacteria and DPANN archaea in groundwater ecosystems.</title>
        <authorList>
            <person name="He C.Y."/>
            <person name="Keren R."/>
            <person name="Whittaker M."/>
            <person name="Farag I.F."/>
            <person name="Doudna J."/>
            <person name="Cate J.H.D."/>
            <person name="Banfield J.F."/>
        </authorList>
    </citation>
    <scope>NUCLEOTIDE SEQUENCE</scope>
    <source>
        <strain evidence="1">NC_groundwater_580_Pr5_B-0.1um_64_19</strain>
    </source>
</reference>
<evidence type="ECO:0000313" key="1">
    <source>
        <dbReference type="EMBL" id="MBI2678145.1"/>
    </source>
</evidence>
<dbReference type="Proteomes" id="UP000779809">
    <property type="component" value="Unassembled WGS sequence"/>
</dbReference>
<organism evidence="1 2">
    <name type="scientific">Candidatus Korobacter versatilis</name>
    <dbReference type="NCBI Taxonomy" id="658062"/>
    <lineage>
        <taxon>Bacteria</taxon>
        <taxon>Pseudomonadati</taxon>
        <taxon>Acidobacteriota</taxon>
        <taxon>Terriglobia</taxon>
        <taxon>Terriglobales</taxon>
        <taxon>Candidatus Korobacteraceae</taxon>
        <taxon>Candidatus Korobacter</taxon>
    </lineage>
</organism>
<dbReference type="EMBL" id="JACPNR010000006">
    <property type="protein sequence ID" value="MBI2678145.1"/>
    <property type="molecule type" value="Genomic_DNA"/>
</dbReference>